<feature type="domain" description="Putative metallopeptidase" evidence="1">
    <location>
        <begin position="6"/>
        <end position="104"/>
    </location>
</feature>
<feature type="non-terminal residue" evidence="2">
    <location>
        <position position="104"/>
    </location>
</feature>
<name>X0UFT7_9ZZZZ</name>
<evidence type="ECO:0000259" key="1">
    <source>
        <dbReference type="Pfam" id="PF13203"/>
    </source>
</evidence>
<comment type="caution">
    <text evidence="2">The sequence shown here is derived from an EMBL/GenBank/DDBJ whole genome shotgun (WGS) entry which is preliminary data.</text>
</comment>
<dbReference type="PANTHER" id="PTHR38730:SF1">
    <property type="entry name" value="SLL7028 PROTEIN"/>
    <property type="match status" value="1"/>
</dbReference>
<dbReference type="InterPro" id="IPR025154">
    <property type="entry name" value="Put_metallopeptidase_dom"/>
</dbReference>
<dbReference type="PANTHER" id="PTHR38730">
    <property type="entry name" value="SLL7028 PROTEIN"/>
    <property type="match status" value="1"/>
</dbReference>
<dbReference type="AlphaFoldDB" id="X0UFT7"/>
<dbReference type="EMBL" id="BARS01029445">
    <property type="protein sequence ID" value="GAG04594.1"/>
    <property type="molecule type" value="Genomic_DNA"/>
</dbReference>
<sequence length="104" mass="11692">MTSLGKLLKARTDLILYHPFFGSLALRLLLVKDNSFETAAVDGVSMFYNSEFIDSLSFRETVGLVAHEVMHMALGHIWRMGKRDGDRWNIAADYTINENLIASG</sequence>
<protein>
    <recommendedName>
        <fullName evidence="1">Putative metallopeptidase domain-containing protein</fullName>
    </recommendedName>
</protein>
<proteinExistence type="predicted"/>
<organism evidence="2">
    <name type="scientific">marine sediment metagenome</name>
    <dbReference type="NCBI Taxonomy" id="412755"/>
    <lineage>
        <taxon>unclassified sequences</taxon>
        <taxon>metagenomes</taxon>
        <taxon>ecological metagenomes</taxon>
    </lineage>
</organism>
<dbReference type="Pfam" id="PF13203">
    <property type="entry name" value="DUF2201_N"/>
    <property type="match status" value="1"/>
</dbReference>
<gene>
    <name evidence="2" type="ORF">S01H1_46020</name>
</gene>
<evidence type="ECO:0000313" key="2">
    <source>
        <dbReference type="EMBL" id="GAG04594.1"/>
    </source>
</evidence>
<accession>X0UFT7</accession>
<reference evidence="2" key="1">
    <citation type="journal article" date="2014" name="Front. Microbiol.">
        <title>High frequency of phylogenetically diverse reductive dehalogenase-homologous genes in deep subseafloor sedimentary metagenomes.</title>
        <authorList>
            <person name="Kawai M."/>
            <person name="Futagami T."/>
            <person name="Toyoda A."/>
            <person name="Takaki Y."/>
            <person name="Nishi S."/>
            <person name="Hori S."/>
            <person name="Arai W."/>
            <person name="Tsubouchi T."/>
            <person name="Morono Y."/>
            <person name="Uchiyama I."/>
            <person name="Ito T."/>
            <person name="Fujiyama A."/>
            <person name="Inagaki F."/>
            <person name="Takami H."/>
        </authorList>
    </citation>
    <scope>NUCLEOTIDE SEQUENCE</scope>
    <source>
        <strain evidence="2">Expedition CK06-06</strain>
    </source>
</reference>